<dbReference type="EMBL" id="AP025592">
    <property type="protein sequence ID" value="BDG10232.1"/>
    <property type="molecule type" value="Genomic_DNA"/>
</dbReference>
<dbReference type="Pfam" id="PF19289">
    <property type="entry name" value="PmbA_TldD_3rd"/>
    <property type="match status" value="1"/>
</dbReference>
<comment type="similarity">
    <text evidence="1">Belongs to the peptidase U62 family.</text>
</comment>
<organism evidence="8 9">
    <name type="scientific">Anaeromyxobacter paludicola</name>
    <dbReference type="NCBI Taxonomy" id="2918171"/>
    <lineage>
        <taxon>Bacteria</taxon>
        <taxon>Pseudomonadati</taxon>
        <taxon>Myxococcota</taxon>
        <taxon>Myxococcia</taxon>
        <taxon>Myxococcales</taxon>
        <taxon>Cystobacterineae</taxon>
        <taxon>Anaeromyxobacteraceae</taxon>
        <taxon>Anaeromyxobacter</taxon>
    </lineage>
</organism>
<dbReference type="Gene3D" id="3.30.2290.10">
    <property type="entry name" value="PmbA/TldD superfamily"/>
    <property type="match status" value="1"/>
</dbReference>
<dbReference type="PIRSF" id="PIRSF004919">
    <property type="entry name" value="TldD"/>
    <property type="match status" value="1"/>
</dbReference>
<feature type="domain" description="Metalloprotease TldD/E central" evidence="7">
    <location>
        <begin position="126"/>
        <end position="230"/>
    </location>
</feature>
<keyword evidence="2" id="KW-0645">Protease</keyword>
<dbReference type="PANTHER" id="PTHR30624:SF4">
    <property type="entry name" value="METALLOPROTEASE TLDD"/>
    <property type="match status" value="1"/>
</dbReference>
<keyword evidence="4" id="KW-0482">Metalloprotease</keyword>
<evidence type="ECO:0000313" key="9">
    <source>
        <dbReference type="Proteomes" id="UP001162734"/>
    </source>
</evidence>
<dbReference type="Proteomes" id="UP001162734">
    <property type="component" value="Chromosome"/>
</dbReference>
<proteinExistence type="inferred from homology"/>
<dbReference type="Pfam" id="PF19290">
    <property type="entry name" value="PmbA_TldD_2nd"/>
    <property type="match status" value="1"/>
</dbReference>
<dbReference type="InterPro" id="IPR035068">
    <property type="entry name" value="TldD/PmbA_N"/>
</dbReference>
<sequence>MAAAGIRYFDRFGVTEELIARTIAEALSRGGDFADVFFQHAVTNDLALEDGSVNRAFTTVQLGVGVRVVKGDQTGYGYSEDLSLPALLSCARTAATIADGPSREAPSRYHVQSGLPQRYPVRLRWEEIGAERKLPLLGGLNERLLSADRRMRKVSVHFRDEAGAVLIADSQGRIVEDEQPMTLLYVSCLAEDGSRRESGGYNVAGRAGFEFYTPDRLDRVVREAVKRTAILFEAVPAPAGEMPVVLAAGSSGILLHEAIGHGMEADFNRKGVSIYADKIGKPIAAPFVNIVDDGTNEGARGAINVDDEGNAAGCTRLVEGGVLATYMHDAISAKHYGVAPTGNGRRESYQHAPLPRMRATYMLPGPHKKDEIIASVKRGIYCENFTNGQVNIGAGDFTFYVKNGWLIEDGKLSRPVKDVNIIGNGPRALEKVDMVSDDLAIDEGGWTCGKDGQSVPVSQGLPTVRVSSMTVGGRGQP</sequence>
<evidence type="ECO:0000256" key="3">
    <source>
        <dbReference type="ARBA" id="ARBA00022801"/>
    </source>
</evidence>
<dbReference type="Pfam" id="PF01523">
    <property type="entry name" value="PmbA_TldD_1st"/>
    <property type="match status" value="1"/>
</dbReference>
<accession>A0ABN6NAF5</accession>
<evidence type="ECO:0000256" key="2">
    <source>
        <dbReference type="ARBA" id="ARBA00022670"/>
    </source>
</evidence>
<protein>
    <submittedName>
        <fullName evidence="8">Peptidase U62</fullName>
    </submittedName>
</protein>
<evidence type="ECO:0000313" key="8">
    <source>
        <dbReference type="EMBL" id="BDG10232.1"/>
    </source>
</evidence>
<gene>
    <name evidence="8" type="ORF">AMPC_33450</name>
</gene>
<dbReference type="InterPro" id="IPR036059">
    <property type="entry name" value="TldD/PmbA_sf"/>
</dbReference>
<name>A0ABN6NAF5_9BACT</name>
<keyword evidence="3" id="KW-0378">Hydrolase</keyword>
<evidence type="ECO:0000259" key="6">
    <source>
        <dbReference type="Pfam" id="PF19289"/>
    </source>
</evidence>
<keyword evidence="9" id="KW-1185">Reference proteome</keyword>
<evidence type="ECO:0000259" key="5">
    <source>
        <dbReference type="Pfam" id="PF01523"/>
    </source>
</evidence>
<dbReference type="PANTHER" id="PTHR30624">
    <property type="entry name" value="UNCHARACTERIZED PROTEIN TLDD AND PMBA"/>
    <property type="match status" value="1"/>
</dbReference>
<reference evidence="9" key="1">
    <citation type="journal article" date="2022" name="Int. J. Syst. Evol. Microbiol.">
        <title>Anaeromyxobacter oryzae sp. nov., Anaeromyxobacter diazotrophicus sp. nov. and Anaeromyxobacter paludicola sp. nov., isolated from paddy soils.</title>
        <authorList>
            <person name="Itoh H."/>
            <person name="Xu Z."/>
            <person name="Mise K."/>
            <person name="Masuda Y."/>
            <person name="Ushijima N."/>
            <person name="Hayakawa C."/>
            <person name="Shiratori Y."/>
            <person name="Senoo K."/>
        </authorList>
    </citation>
    <scope>NUCLEOTIDE SEQUENCE [LARGE SCALE GENOMIC DNA]</scope>
    <source>
        <strain evidence="9">Red630</strain>
    </source>
</reference>
<feature type="domain" description="Metalloprotease TldD/E C-terminal" evidence="6">
    <location>
        <begin position="240"/>
        <end position="473"/>
    </location>
</feature>
<evidence type="ECO:0000259" key="7">
    <source>
        <dbReference type="Pfam" id="PF19290"/>
    </source>
</evidence>
<evidence type="ECO:0000256" key="1">
    <source>
        <dbReference type="ARBA" id="ARBA00005836"/>
    </source>
</evidence>
<feature type="domain" description="Metalloprotease TldD/E N-terminal" evidence="5">
    <location>
        <begin position="34"/>
        <end position="98"/>
    </location>
</feature>
<dbReference type="SUPFAM" id="SSF111283">
    <property type="entry name" value="Putative modulator of DNA gyrase, PmbA/TldD"/>
    <property type="match status" value="1"/>
</dbReference>
<dbReference type="InterPro" id="IPR051463">
    <property type="entry name" value="Peptidase_U62_metallo"/>
</dbReference>
<dbReference type="InterPro" id="IPR025502">
    <property type="entry name" value="TldD"/>
</dbReference>
<dbReference type="InterPro" id="IPR045570">
    <property type="entry name" value="Metalloprtase-TldD/E_cen_dom"/>
</dbReference>
<dbReference type="RefSeq" id="WP_248342628.1">
    <property type="nucleotide sequence ID" value="NZ_AP025592.1"/>
</dbReference>
<evidence type="ECO:0000256" key="4">
    <source>
        <dbReference type="ARBA" id="ARBA00023049"/>
    </source>
</evidence>
<dbReference type="InterPro" id="IPR045569">
    <property type="entry name" value="Metalloprtase-TldD/E_C"/>
</dbReference>
<dbReference type="InterPro" id="IPR002510">
    <property type="entry name" value="Metalloprtase-TldD/E_N"/>
</dbReference>